<reference evidence="2 3" key="1">
    <citation type="submission" date="2014-07" db="EMBL/GenBank/DDBJ databases">
        <title>Genome of Chryseobacterium formosense LMG 24722.</title>
        <authorList>
            <person name="Pipes S.E."/>
            <person name="Stropko S.J."/>
            <person name="Newman J.D."/>
        </authorList>
    </citation>
    <scope>NUCLEOTIDE SEQUENCE [LARGE SCALE GENOMIC DNA]</scope>
    <source>
        <strain evidence="2 3">LMG 24722</strain>
    </source>
</reference>
<keyword evidence="1" id="KW-0732">Signal</keyword>
<gene>
    <name evidence="2" type="ORF">IX39_12690</name>
</gene>
<accession>A0A085ZAF2</accession>
<dbReference type="Proteomes" id="UP000028713">
    <property type="component" value="Unassembled WGS sequence"/>
</dbReference>
<dbReference type="EMBL" id="JPRP01000001">
    <property type="protein sequence ID" value="KFF01416.1"/>
    <property type="molecule type" value="Genomic_DNA"/>
</dbReference>
<comment type="caution">
    <text evidence="2">The sequence shown here is derived from an EMBL/GenBank/DDBJ whole genome shotgun (WGS) entry which is preliminary data.</text>
</comment>
<dbReference type="STRING" id="236814.IX39_12690"/>
<dbReference type="RefSeq" id="WP_034676785.1">
    <property type="nucleotide sequence ID" value="NZ_FPAP01000001.1"/>
</dbReference>
<dbReference type="AlphaFoldDB" id="A0A085ZAF2"/>
<organism evidence="2 3">
    <name type="scientific">Chryseobacterium formosense</name>
    <dbReference type="NCBI Taxonomy" id="236814"/>
    <lineage>
        <taxon>Bacteria</taxon>
        <taxon>Pseudomonadati</taxon>
        <taxon>Bacteroidota</taxon>
        <taxon>Flavobacteriia</taxon>
        <taxon>Flavobacteriales</taxon>
        <taxon>Weeksellaceae</taxon>
        <taxon>Chryseobacterium group</taxon>
        <taxon>Chryseobacterium</taxon>
    </lineage>
</organism>
<evidence type="ECO:0000313" key="2">
    <source>
        <dbReference type="EMBL" id="KFF01416.1"/>
    </source>
</evidence>
<protein>
    <recommendedName>
        <fullName evidence="4">GLPGLI family protein</fullName>
    </recommendedName>
</protein>
<feature type="chain" id="PRO_5001800675" description="GLPGLI family protein" evidence="1">
    <location>
        <begin position="21"/>
        <end position="257"/>
    </location>
</feature>
<evidence type="ECO:0000313" key="3">
    <source>
        <dbReference type="Proteomes" id="UP000028713"/>
    </source>
</evidence>
<evidence type="ECO:0000256" key="1">
    <source>
        <dbReference type="SAM" id="SignalP"/>
    </source>
</evidence>
<evidence type="ECO:0008006" key="4">
    <source>
        <dbReference type="Google" id="ProtNLM"/>
    </source>
</evidence>
<feature type="signal peptide" evidence="1">
    <location>
        <begin position="1"/>
        <end position="20"/>
    </location>
</feature>
<keyword evidence="3" id="KW-1185">Reference proteome</keyword>
<dbReference type="eggNOG" id="ENOG50332UP">
    <property type="taxonomic scope" value="Bacteria"/>
</dbReference>
<dbReference type="InterPro" id="IPR005901">
    <property type="entry name" value="GLPGLI"/>
</dbReference>
<dbReference type="Pfam" id="PF09697">
    <property type="entry name" value="Porph_ging"/>
    <property type="match status" value="1"/>
</dbReference>
<sequence length="257" mass="29507">MKISKKSFLLFIFLYTLSFSQSIQVTYAYKPSNYFEFEENVFLVNGQKVSIVDSIPLKKIKPNSGEDIIIERDNGIKRFRTILIDDLKNHNTLFTFQIKKNNFLISDTVPEIKWDIKHKETKRIGKYNCKKATANFRGTVVEAYYTTEIPVSIGPYKFSGLPGLILELKTGGTDNYSWIVKNIQYPYTGVVDYSTKYIAALPKKTMKNLVAEIDKRNSEEQSIFLSKLQLPPGIGQPEVETVSGNTRGLLENKFEWE</sequence>
<dbReference type="NCBIfam" id="TIGR01200">
    <property type="entry name" value="GLPGLI"/>
    <property type="match status" value="1"/>
</dbReference>
<proteinExistence type="predicted"/>
<name>A0A085ZAF2_9FLAO</name>
<dbReference type="OrthoDB" id="1440774at2"/>